<dbReference type="Pfam" id="PF04056">
    <property type="entry name" value="Ssl1"/>
    <property type="match status" value="1"/>
</dbReference>
<evidence type="ECO:0000256" key="11">
    <source>
        <dbReference type="PIRNR" id="PIRNR015919"/>
    </source>
</evidence>
<gene>
    <name evidence="15" type="ORF">BCR35DRAFT_290180</name>
</gene>
<feature type="region of interest" description="Disordered" evidence="13">
    <location>
        <begin position="1"/>
        <end position="88"/>
    </location>
</feature>
<evidence type="ECO:0000256" key="3">
    <source>
        <dbReference type="ARBA" id="ARBA00022723"/>
    </source>
</evidence>
<comment type="function">
    <text evidence="11">Component of the general transcription and DNA repair factor IIH (TFIIH) core complex, which is involved in general and transcription-coupled nucleotide excision repair (NER) of damaged DNA and, when complexed to TFIIK, in RNA transcription by RNA polymerase II.</text>
</comment>
<feature type="domain" description="VWFA" evidence="14">
    <location>
        <begin position="132"/>
        <end position="308"/>
    </location>
</feature>
<dbReference type="STRING" id="106004.A0A1Y2FPJ8"/>
<evidence type="ECO:0000259" key="14">
    <source>
        <dbReference type="PROSITE" id="PS50234"/>
    </source>
</evidence>
<evidence type="ECO:0000256" key="1">
    <source>
        <dbReference type="ARBA" id="ARBA00004123"/>
    </source>
</evidence>
<dbReference type="SUPFAM" id="SSF53300">
    <property type="entry name" value="vWA-like"/>
    <property type="match status" value="1"/>
</dbReference>
<accession>A0A1Y2FPJ8</accession>
<dbReference type="PROSITE" id="PS50234">
    <property type="entry name" value="VWFA"/>
    <property type="match status" value="1"/>
</dbReference>
<dbReference type="PANTHER" id="PTHR12695:SF2">
    <property type="entry name" value="GENERAL TRANSCRIPTION FACTOR IIH SUBUNIT 2-RELATED"/>
    <property type="match status" value="1"/>
</dbReference>
<evidence type="ECO:0000256" key="5">
    <source>
        <dbReference type="ARBA" id="ARBA00022771"/>
    </source>
</evidence>
<dbReference type="OrthoDB" id="284275at2759"/>
<dbReference type="Pfam" id="PF07975">
    <property type="entry name" value="C1_4"/>
    <property type="match status" value="1"/>
</dbReference>
<comment type="caution">
    <text evidence="15">The sequence shown here is derived from an EMBL/GenBank/DDBJ whole genome shotgun (WGS) entry which is preliminary data.</text>
</comment>
<dbReference type="SMART" id="SM01047">
    <property type="entry name" value="C1_4"/>
    <property type="match status" value="1"/>
</dbReference>
<name>A0A1Y2FPJ8_9BASI</name>
<evidence type="ECO:0000256" key="2">
    <source>
        <dbReference type="ARBA" id="ARBA00006092"/>
    </source>
</evidence>
<feature type="compositionally biased region" description="Basic and acidic residues" evidence="13">
    <location>
        <begin position="1"/>
        <end position="10"/>
    </location>
</feature>
<keyword evidence="10 11" id="KW-0539">Nucleus</keyword>
<proteinExistence type="inferred from homology"/>
<evidence type="ECO:0000313" key="16">
    <source>
        <dbReference type="Proteomes" id="UP000193467"/>
    </source>
</evidence>
<dbReference type="SMART" id="SM00327">
    <property type="entry name" value="VWA"/>
    <property type="match status" value="1"/>
</dbReference>
<keyword evidence="8 11" id="KW-0804">Transcription</keyword>
<dbReference type="NCBIfam" id="TIGR00622">
    <property type="entry name" value="ssl1"/>
    <property type="match status" value="1"/>
</dbReference>
<dbReference type="GO" id="GO:0005675">
    <property type="term" value="C:transcription factor TFIIH holo complex"/>
    <property type="evidence" value="ECO:0007669"/>
    <property type="project" value="UniProtKB-UniRule"/>
</dbReference>
<dbReference type="InterPro" id="IPR000433">
    <property type="entry name" value="Znf_ZZ"/>
</dbReference>
<keyword evidence="6 11" id="KW-0862">Zinc</keyword>
<comment type="subcellular location">
    <subcellularLocation>
        <location evidence="1 11">Nucleus</location>
    </subcellularLocation>
</comment>
<dbReference type="AlphaFoldDB" id="A0A1Y2FPJ8"/>
<keyword evidence="4" id="KW-0227">DNA damage</keyword>
<dbReference type="InterPro" id="IPR012170">
    <property type="entry name" value="TFIIH_SSL1/p44"/>
</dbReference>
<keyword evidence="7 11" id="KW-0805">Transcription regulation</keyword>
<dbReference type="GO" id="GO:0006357">
    <property type="term" value="P:regulation of transcription by RNA polymerase II"/>
    <property type="evidence" value="ECO:0007669"/>
    <property type="project" value="UniProtKB-UniRule"/>
</dbReference>
<keyword evidence="16" id="KW-1185">Reference proteome</keyword>
<keyword evidence="9" id="KW-0234">DNA repair</keyword>
<reference evidence="15 16" key="1">
    <citation type="submission" date="2016-07" db="EMBL/GenBank/DDBJ databases">
        <title>Pervasive Adenine N6-methylation of Active Genes in Fungi.</title>
        <authorList>
            <consortium name="DOE Joint Genome Institute"/>
            <person name="Mondo S.J."/>
            <person name="Dannebaum R.O."/>
            <person name="Kuo R.C."/>
            <person name="Labutti K."/>
            <person name="Haridas S."/>
            <person name="Kuo A."/>
            <person name="Salamov A."/>
            <person name="Ahrendt S.R."/>
            <person name="Lipzen A."/>
            <person name="Sullivan W."/>
            <person name="Andreopoulos W.B."/>
            <person name="Clum A."/>
            <person name="Lindquist E."/>
            <person name="Daum C."/>
            <person name="Ramamoorthy G.K."/>
            <person name="Gryganskyi A."/>
            <person name="Culley D."/>
            <person name="Magnuson J.K."/>
            <person name="James T.Y."/>
            <person name="O'Malley M.A."/>
            <person name="Stajich J.E."/>
            <person name="Spatafora J.W."/>
            <person name="Visel A."/>
            <person name="Grigoriev I.V."/>
        </authorList>
    </citation>
    <scope>NUCLEOTIDE SEQUENCE [LARGE SCALE GENOMIC DNA]</scope>
    <source>
        <strain evidence="15 16">62-1032</strain>
    </source>
</reference>
<dbReference type="InterPro" id="IPR013083">
    <property type="entry name" value="Znf_RING/FYVE/PHD"/>
</dbReference>
<dbReference type="GO" id="GO:0006351">
    <property type="term" value="P:DNA-templated transcription"/>
    <property type="evidence" value="ECO:0007669"/>
    <property type="project" value="InterPro"/>
</dbReference>
<evidence type="ECO:0000256" key="10">
    <source>
        <dbReference type="ARBA" id="ARBA00023242"/>
    </source>
</evidence>
<evidence type="ECO:0000256" key="8">
    <source>
        <dbReference type="ARBA" id="ARBA00023163"/>
    </source>
</evidence>
<organism evidence="15 16">
    <name type="scientific">Leucosporidium creatinivorum</name>
    <dbReference type="NCBI Taxonomy" id="106004"/>
    <lineage>
        <taxon>Eukaryota</taxon>
        <taxon>Fungi</taxon>
        <taxon>Dikarya</taxon>
        <taxon>Basidiomycota</taxon>
        <taxon>Pucciniomycotina</taxon>
        <taxon>Microbotryomycetes</taxon>
        <taxon>Leucosporidiales</taxon>
        <taxon>Leucosporidium</taxon>
    </lineage>
</organism>
<dbReference type="GO" id="GO:0008270">
    <property type="term" value="F:zinc ion binding"/>
    <property type="evidence" value="ECO:0007669"/>
    <property type="project" value="UniProtKB-UniRule"/>
</dbReference>
<dbReference type="InParanoid" id="A0A1Y2FPJ8"/>
<dbReference type="PANTHER" id="PTHR12695">
    <property type="entry name" value="GENERAL TRANSCRIPTION FACTOR IIH SUBUNIT 2"/>
    <property type="match status" value="1"/>
</dbReference>
<dbReference type="EMBL" id="MCGR01000017">
    <property type="protein sequence ID" value="ORY84635.1"/>
    <property type="molecule type" value="Genomic_DNA"/>
</dbReference>
<evidence type="ECO:0000256" key="7">
    <source>
        <dbReference type="ARBA" id="ARBA00023015"/>
    </source>
</evidence>
<dbReference type="PIRSF" id="PIRSF015919">
    <property type="entry name" value="TFIIH_SSL1"/>
    <property type="match status" value="1"/>
</dbReference>
<dbReference type="InterPro" id="IPR007198">
    <property type="entry name" value="Ssl1-like"/>
</dbReference>
<evidence type="ECO:0000256" key="6">
    <source>
        <dbReference type="ARBA" id="ARBA00022833"/>
    </source>
</evidence>
<dbReference type="Proteomes" id="UP000193467">
    <property type="component" value="Unassembled WGS sequence"/>
</dbReference>
<dbReference type="InterPro" id="IPR004595">
    <property type="entry name" value="TFIIH_C1-like_dom"/>
</dbReference>
<dbReference type="PROSITE" id="PS01357">
    <property type="entry name" value="ZF_ZZ_1"/>
    <property type="match status" value="1"/>
</dbReference>
<dbReference type="Gene3D" id="3.40.50.410">
    <property type="entry name" value="von Willebrand factor, type A domain"/>
    <property type="match status" value="1"/>
</dbReference>
<dbReference type="InterPro" id="IPR046349">
    <property type="entry name" value="C1-like_sf"/>
</dbReference>
<comment type="similarity">
    <text evidence="2 11">Belongs to the GTF2H2 family.</text>
</comment>
<feature type="compositionally biased region" description="Basic residues" evidence="13">
    <location>
        <begin position="64"/>
        <end position="80"/>
    </location>
</feature>
<dbReference type="GO" id="GO:0000439">
    <property type="term" value="C:transcription factor TFIIH core complex"/>
    <property type="evidence" value="ECO:0007669"/>
    <property type="project" value="UniProtKB-UniRule"/>
</dbReference>
<dbReference type="Gene3D" id="3.30.40.10">
    <property type="entry name" value="Zinc/RING finger domain, C3HC4 (zinc finger)"/>
    <property type="match status" value="1"/>
</dbReference>
<keyword evidence="3 11" id="KW-0479">Metal-binding</keyword>
<keyword evidence="5" id="KW-0863">Zinc-finger</keyword>
<dbReference type="InterPro" id="IPR002035">
    <property type="entry name" value="VWF_A"/>
</dbReference>
<dbReference type="GO" id="GO:0006289">
    <property type="term" value="P:nucleotide-excision repair"/>
    <property type="evidence" value="ECO:0007669"/>
    <property type="project" value="UniProtKB-UniRule"/>
</dbReference>
<dbReference type="FunCoup" id="A0A1Y2FPJ8">
    <property type="interactions" value="319"/>
</dbReference>
<feature type="compositionally biased region" description="Basic and acidic residues" evidence="13">
    <location>
        <begin position="41"/>
        <end position="52"/>
    </location>
</feature>
<feature type="zinc finger region" description="C4-type" evidence="12">
    <location>
        <begin position="366"/>
        <end position="383"/>
    </location>
</feature>
<dbReference type="InterPro" id="IPR036465">
    <property type="entry name" value="vWFA_dom_sf"/>
</dbReference>
<evidence type="ECO:0000313" key="15">
    <source>
        <dbReference type="EMBL" id="ORY84635.1"/>
    </source>
</evidence>
<dbReference type="FunFam" id="3.40.50.410:FF:000015">
    <property type="entry name" value="General transcription factor IIH subunit 2"/>
    <property type="match status" value="1"/>
</dbReference>
<dbReference type="SUPFAM" id="SSF57889">
    <property type="entry name" value="Cysteine-rich domain"/>
    <property type="match status" value="1"/>
</dbReference>
<sequence>MSTSRRRTDADFIAADGDPLSDDDLSHAGSDDSDEGPSSRPQRDRRAPKRLEEEQDQVEEGQPKKRKGLVRGKQSSKGKGRAWEGDFEHTWDNVQEDERGTLEGAVSGALLSGKTRRILRDTTSIQRGIIRHVYLVIDLSTAMLVREYKSSWLDLTLQYAREFVTEFFDQNPISQMAIVVTRDGQAERLSALGGNPVDHLKVLENKKKLEARGDPSLQNVLNMARSGLSHLPPHGSREVIIILGSLTTCDPGNIHATIRDAEKDRIRVNIIGLAAEMKICKDIASATKGSYSVARDDLFFRELLFEFVAPPPTLAPSTSHVLGGPSATAPTSSADLMVMGFPQLVQASYPAICSCHTKLKSSGYSCPRCKSRICDVPTECKVCGLTVVNAPQLARSYRHLFPVANYTLISHPTATQPPTCFSCAFPFSEIAITATLLPDLSPLGRYACPKCENHFCLDCDKLVHDALGFCPGCC</sequence>
<evidence type="ECO:0000256" key="13">
    <source>
        <dbReference type="SAM" id="MobiDB-lite"/>
    </source>
</evidence>
<evidence type="ECO:0000256" key="4">
    <source>
        <dbReference type="ARBA" id="ARBA00022763"/>
    </source>
</evidence>
<evidence type="ECO:0000256" key="12">
    <source>
        <dbReference type="PIRSR" id="PIRSR015919-1"/>
    </source>
</evidence>
<evidence type="ECO:0000256" key="9">
    <source>
        <dbReference type="ARBA" id="ARBA00023204"/>
    </source>
</evidence>
<protein>
    <recommendedName>
        <fullName evidence="11">General transcription and DNA repair factor IIH</fullName>
    </recommendedName>
</protein>